<evidence type="ECO:0000313" key="8">
    <source>
        <dbReference type="Proteomes" id="UP000265080"/>
    </source>
</evidence>
<dbReference type="InterPro" id="IPR009071">
    <property type="entry name" value="HMG_box_dom"/>
</dbReference>
<dbReference type="InterPro" id="IPR051762">
    <property type="entry name" value="UBF1"/>
</dbReference>
<evidence type="ECO:0000259" key="6">
    <source>
        <dbReference type="PROSITE" id="PS50118"/>
    </source>
</evidence>
<name>A0A3P8TNC8_AMPPE</name>
<protein>
    <recommendedName>
        <fullName evidence="6">HMG box domain-containing protein</fullName>
    </recommendedName>
</protein>
<dbReference type="Ensembl" id="ENSAPET00000027175.1">
    <property type="protein sequence ID" value="ENSAPEP00000026469.1"/>
    <property type="gene ID" value="ENSAPEG00000018800.1"/>
</dbReference>
<dbReference type="Proteomes" id="UP000265080">
    <property type="component" value="Chromosome 19"/>
</dbReference>
<dbReference type="Ensembl" id="ENSAPET00000027156.1">
    <property type="protein sequence ID" value="ENSAPEP00000026451.1"/>
    <property type="gene ID" value="ENSAPEG00000018800.1"/>
</dbReference>
<dbReference type="SUPFAM" id="SSF47095">
    <property type="entry name" value="HMG-box"/>
    <property type="match status" value="3"/>
</dbReference>
<dbReference type="PANTHER" id="PTHR46318">
    <property type="entry name" value="UPSTREAM BINDING TRANSCRIPTION FACTOR"/>
    <property type="match status" value="1"/>
</dbReference>
<evidence type="ECO:0000313" key="7">
    <source>
        <dbReference type="Ensembl" id="ENSAPEP00000026469.1"/>
    </source>
</evidence>
<evidence type="ECO:0000256" key="1">
    <source>
        <dbReference type="ARBA" id="ARBA00004123"/>
    </source>
</evidence>
<feature type="compositionally biased region" description="Acidic residues" evidence="5">
    <location>
        <begin position="419"/>
        <end position="454"/>
    </location>
</feature>
<feature type="domain" description="HMG box" evidence="6">
    <location>
        <begin position="313"/>
        <end position="379"/>
    </location>
</feature>
<feature type="DNA-binding region" description="HMG box" evidence="4">
    <location>
        <begin position="213"/>
        <end position="277"/>
    </location>
</feature>
<dbReference type="InterPro" id="IPR036910">
    <property type="entry name" value="HMG_box_dom_sf"/>
</dbReference>
<dbReference type="OMA" id="FHQDSWS"/>
<proteinExistence type="predicted"/>
<dbReference type="Gene3D" id="1.10.30.10">
    <property type="entry name" value="High mobility group box domain"/>
    <property type="match status" value="3"/>
</dbReference>
<reference evidence="7 8" key="1">
    <citation type="submission" date="2018-03" db="EMBL/GenBank/DDBJ databases">
        <title>Finding Nemo's genes: A chromosome-scale reference assembly of the genome of the orange clownfish Amphiprion percula.</title>
        <authorList>
            <person name="Lehmann R."/>
        </authorList>
    </citation>
    <scope>NUCLEOTIDE SEQUENCE</scope>
</reference>
<feature type="DNA-binding region" description="HMG box" evidence="4">
    <location>
        <begin position="112"/>
        <end position="176"/>
    </location>
</feature>
<organism evidence="7 8">
    <name type="scientific">Amphiprion percula</name>
    <name type="common">Orange clownfish</name>
    <name type="synonym">Lutjanus percula</name>
    <dbReference type="NCBI Taxonomy" id="161767"/>
    <lineage>
        <taxon>Eukaryota</taxon>
        <taxon>Metazoa</taxon>
        <taxon>Chordata</taxon>
        <taxon>Craniata</taxon>
        <taxon>Vertebrata</taxon>
        <taxon>Euteleostomi</taxon>
        <taxon>Actinopterygii</taxon>
        <taxon>Neopterygii</taxon>
        <taxon>Teleostei</taxon>
        <taxon>Neoteleostei</taxon>
        <taxon>Acanthomorphata</taxon>
        <taxon>Ovalentaria</taxon>
        <taxon>Pomacentridae</taxon>
        <taxon>Amphiprion</taxon>
    </lineage>
</organism>
<evidence type="ECO:0000256" key="4">
    <source>
        <dbReference type="PROSITE-ProRule" id="PRU00267"/>
    </source>
</evidence>
<keyword evidence="3 4" id="KW-0539">Nucleus</keyword>
<evidence type="ECO:0000256" key="5">
    <source>
        <dbReference type="SAM" id="MobiDB-lite"/>
    </source>
</evidence>
<comment type="subcellular location">
    <subcellularLocation>
        <location evidence="1">Nucleus</location>
    </subcellularLocation>
</comment>
<accession>A0A3P8TNC8</accession>
<feature type="region of interest" description="Disordered" evidence="5">
    <location>
        <begin position="409"/>
        <end position="454"/>
    </location>
</feature>
<sequence>MKKKSEDTMETEETGWTKADLQRLLAAMKDSIPNNKKMKSYISGLKSLHWNKVAFRPFSPEACKQKWITMQENMRKIRTLTELIVEAEDVIANPGCNRKGKECTEDAKGPPPKPPQSGYMLFVKEQLMSMTGTSRKNKLDVCGQRWQELSDTEKEKYCTNCTELNRQYRIKLNAYLKRFDIEEQQQILREKGIKTPKRRKDEERTEDEEDLPPKPPQTGYNMFCKEQLACMRGTSKRNEFNVCGQRWRKLSDTEKEKYRTNCTELNRQYRIKLNAYLERFDIKEQQQILREKGIKTPKKHKDSLVEQLPGEPKRPPLSGNVIFCQKQMKLLKKKIPNPTQRFAKANKKWQDLSAKQKEHYKRQVDEKMEKYRMELQKWFETLTAAEQKNYLTRNPKHQYLKAKEKKGFVNKPNLCQPSDSEDDDIEFSEEESCWYSDQDEEEEEEDEEDAMFEM</sequence>
<reference evidence="7" key="2">
    <citation type="submission" date="2025-05" db="UniProtKB">
        <authorList>
            <consortium name="Ensembl"/>
        </authorList>
    </citation>
    <scope>IDENTIFICATION</scope>
</reference>
<dbReference type="GO" id="GO:0005634">
    <property type="term" value="C:nucleus"/>
    <property type="evidence" value="ECO:0007669"/>
    <property type="project" value="UniProtKB-SubCell"/>
</dbReference>
<dbReference type="AlphaFoldDB" id="A0A3P8TNC8"/>
<dbReference type="GO" id="GO:0003677">
    <property type="term" value="F:DNA binding"/>
    <property type="evidence" value="ECO:0007669"/>
    <property type="project" value="UniProtKB-UniRule"/>
</dbReference>
<dbReference type="STRING" id="161767.ENSAPEP00000026451"/>
<dbReference type="PANTHER" id="PTHR46318:SF2">
    <property type="entry name" value="NUCLEOLAR TRANSCRIPTION FACTOR 1"/>
    <property type="match status" value="1"/>
</dbReference>
<evidence type="ECO:0000256" key="3">
    <source>
        <dbReference type="ARBA" id="ARBA00023242"/>
    </source>
</evidence>
<evidence type="ECO:0000256" key="2">
    <source>
        <dbReference type="ARBA" id="ARBA00023125"/>
    </source>
</evidence>
<feature type="domain" description="HMG box" evidence="6">
    <location>
        <begin position="112"/>
        <end position="176"/>
    </location>
</feature>
<feature type="domain" description="HMG box" evidence="6">
    <location>
        <begin position="213"/>
        <end position="277"/>
    </location>
</feature>
<dbReference type="SMART" id="SM00398">
    <property type="entry name" value="HMG"/>
    <property type="match status" value="3"/>
</dbReference>
<dbReference type="Pfam" id="PF00505">
    <property type="entry name" value="HMG_box"/>
    <property type="match status" value="1"/>
</dbReference>
<dbReference type="PROSITE" id="PS50118">
    <property type="entry name" value="HMG_BOX_2"/>
    <property type="match status" value="3"/>
</dbReference>
<keyword evidence="8" id="KW-1185">Reference proteome</keyword>
<feature type="region of interest" description="Disordered" evidence="5">
    <location>
        <begin position="192"/>
        <end position="219"/>
    </location>
</feature>
<feature type="compositionally biased region" description="Basic and acidic residues" evidence="5">
    <location>
        <begin position="192"/>
        <end position="203"/>
    </location>
</feature>
<dbReference type="Pfam" id="PF09011">
    <property type="entry name" value="HMG_box_2"/>
    <property type="match status" value="1"/>
</dbReference>
<dbReference type="GeneTree" id="ENSGT00940000169450"/>
<feature type="DNA-binding region" description="HMG box" evidence="4">
    <location>
        <begin position="313"/>
        <end position="379"/>
    </location>
</feature>
<keyword evidence="2 4" id="KW-0238">DNA-binding</keyword>